<gene>
    <name evidence="4" type="ORF">DealDRAFT_1681</name>
</gene>
<protein>
    <submittedName>
        <fullName evidence="4">H(+)-transporting two-sector ATPase</fullName>
        <ecNumber evidence="4">3.6.3.14</ecNumber>
    </submittedName>
</protein>
<dbReference type="Pfam" id="PF01992">
    <property type="entry name" value="vATP-synt_AC39"/>
    <property type="match status" value="1"/>
</dbReference>
<dbReference type="EC" id="3.6.3.14" evidence="4"/>
<dbReference type="AlphaFoldDB" id="C0GGW7"/>
<dbReference type="Gene3D" id="1.20.1690.10">
    <property type="entry name" value="V-type ATP synthase subunit C domain"/>
    <property type="match status" value="2"/>
</dbReference>
<keyword evidence="5" id="KW-1185">Reference proteome</keyword>
<dbReference type="InterPro" id="IPR035067">
    <property type="entry name" value="V-type_ATPase_csu/dsu"/>
</dbReference>
<dbReference type="eggNOG" id="COG1527">
    <property type="taxonomic scope" value="Bacteria"/>
</dbReference>
<comment type="caution">
    <text evidence="4">The sequence shown here is derived from an EMBL/GenBank/DDBJ whole genome shotgun (WGS) entry which is preliminary data.</text>
</comment>
<evidence type="ECO:0000256" key="1">
    <source>
        <dbReference type="ARBA" id="ARBA00006709"/>
    </source>
</evidence>
<dbReference type="GO" id="GO:0016787">
    <property type="term" value="F:hydrolase activity"/>
    <property type="evidence" value="ECO:0007669"/>
    <property type="project" value="UniProtKB-KW"/>
</dbReference>
<name>C0GGW7_DETAL</name>
<sequence length="334" mass="38804">MPSNDRYAYAVGRIRAMETRLLDHGKIERMVEAKNADEALKVLSESEYAEYLANLDSVHHFEQVLDHELRRVYLELRKISPEPELIGLFAKKFDYHNLKVLIKANKLGEKRDELLVTEVGNIALEELVRAVSDDDYSNLPPRMRQAAETISEQFRMEADPQLVDLLLDRAMYEECQELADELKSPFLKDYLTNQIDLLNIKTYLRVRRLGRPKDFLEQALLPAADVDMTKLVQLAEPLEVLVDRLMYSRYASVVEEGIQTYQKTDTLTRFEKLADDHLINMIKKAKYVTFGPEPIVGYLLAKENEIKMIRIVMVGKINQLPTEEIKERLRDVYV</sequence>
<keyword evidence="3" id="KW-0406">Ion transport</keyword>
<accession>C0GGW7</accession>
<proteinExistence type="inferred from homology"/>
<reference evidence="4 5" key="1">
    <citation type="submission" date="2009-02" db="EMBL/GenBank/DDBJ databases">
        <title>Sequencing of the draft genome and assembly of Dethiobacter alkaliphilus AHT 1.</title>
        <authorList>
            <consortium name="US DOE Joint Genome Institute (JGI-PGF)"/>
            <person name="Lucas S."/>
            <person name="Copeland A."/>
            <person name="Lapidus A."/>
            <person name="Glavina del Rio T."/>
            <person name="Dalin E."/>
            <person name="Tice H."/>
            <person name="Bruce D."/>
            <person name="Goodwin L."/>
            <person name="Pitluck S."/>
            <person name="Larimer F."/>
            <person name="Land M.L."/>
            <person name="Hauser L."/>
            <person name="Muyzer G."/>
        </authorList>
    </citation>
    <scope>NUCLEOTIDE SEQUENCE [LARGE SCALE GENOMIC DNA]</scope>
    <source>
        <strain evidence="4 5">AHT 1</strain>
    </source>
</reference>
<comment type="similarity">
    <text evidence="1">Belongs to the V-ATPase V0D/AC39 subunit family.</text>
</comment>
<dbReference type="InterPro" id="IPR036079">
    <property type="entry name" value="ATPase_csu/dsu_sf"/>
</dbReference>
<keyword evidence="2" id="KW-0813">Transport</keyword>
<evidence type="ECO:0000313" key="4">
    <source>
        <dbReference type="EMBL" id="EEG77558.1"/>
    </source>
</evidence>
<dbReference type="SUPFAM" id="SSF103486">
    <property type="entry name" value="V-type ATP synthase subunit C"/>
    <property type="match status" value="1"/>
</dbReference>
<dbReference type="NCBIfam" id="NF002266">
    <property type="entry name" value="PRK01198.1-2"/>
    <property type="match status" value="1"/>
</dbReference>
<evidence type="ECO:0000256" key="3">
    <source>
        <dbReference type="ARBA" id="ARBA00023065"/>
    </source>
</evidence>
<dbReference type="InterPro" id="IPR050873">
    <property type="entry name" value="V-ATPase_V0D/AC39_subunit"/>
</dbReference>
<dbReference type="OrthoDB" id="1653at2"/>
<organism evidence="4 5">
    <name type="scientific">Dethiobacter alkaliphilus AHT 1</name>
    <dbReference type="NCBI Taxonomy" id="555088"/>
    <lineage>
        <taxon>Bacteria</taxon>
        <taxon>Bacillati</taxon>
        <taxon>Bacillota</taxon>
        <taxon>Dethiobacteria</taxon>
        <taxon>Dethiobacterales</taxon>
        <taxon>Dethiobacteraceae</taxon>
        <taxon>Dethiobacter</taxon>
    </lineage>
</organism>
<dbReference type="Proteomes" id="UP000006443">
    <property type="component" value="Unassembled WGS sequence"/>
</dbReference>
<dbReference type="EMBL" id="ACJM01000007">
    <property type="protein sequence ID" value="EEG77558.1"/>
    <property type="molecule type" value="Genomic_DNA"/>
</dbReference>
<dbReference type="STRING" id="555088.DealDRAFT_1681"/>
<dbReference type="GO" id="GO:0046961">
    <property type="term" value="F:proton-transporting ATPase activity, rotational mechanism"/>
    <property type="evidence" value="ECO:0007669"/>
    <property type="project" value="InterPro"/>
</dbReference>
<keyword evidence="4" id="KW-0378">Hydrolase</keyword>
<evidence type="ECO:0000256" key="2">
    <source>
        <dbReference type="ARBA" id="ARBA00022448"/>
    </source>
</evidence>
<dbReference type="RefSeq" id="WP_008516570.1">
    <property type="nucleotide sequence ID" value="NZ_ACJM01000007.1"/>
</dbReference>
<dbReference type="Gene3D" id="1.10.132.50">
    <property type="entry name" value="ATP synthase (C/AC39) subunit, domain 3"/>
    <property type="match status" value="1"/>
</dbReference>
<dbReference type="InterPro" id="IPR044911">
    <property type="entry name" value="V-type_ATPase_csu/dsu_dom_3"/>
</dbReference>
<dbReference type="PANTHER" id="PTHR38682">
    <property type="entry name" value="V-TYPE ATP SYNTHASE SUBUNIT C"/>
    <property type="match status" value="1"/>
</dbReference>
<dbReference type="PANTHER" id="PTHR38682:SF1">
    <property type="entry name" value="V-TYPE ATP SYNTHASE SUBUNIT C"/>
    <property type="match status" value="1"/>
</dbReference>
<evidence type="ECO:0000313" key="5">
    <source>
        <dbReference type="Proteomes" id="UP000006443"/>
    </source>
</evidence>
<dbReference type="InterPro" id="IPR002843">
    <property type="entry name" value="ATPase_V0-cplx_csu/dsu"/>
</dbReference>